<dbReference type="RefSeq" id="XP_004367783.1">
    <property type="nucleotide sequence ID" value="XM_004367726.1"/>
</dbReference>
<evidence type="ECO:0000313" key="1">
    <source>
        <dbReference type="EMBL" id="ELR22705.1"/>
    </source>
</evidence>
<dbReference type="EMBL" id="KB007873">
    <property type="protein sequence ID" value="ELR22705.1"/>
    <property type="molecule type" value="Genomic_DNA"/>
</dbReference>
<evidence type="ECO:0000313" key="2">
    <source>
        <dbReference type="Proteomes" id="UP000011083"/>
    </source>
</evidence>
<accession>L8HBZ2</accession>
<reference evidence="1 2" key="1">
    <citation type="journal article" date="2013" name="Genome Biol.">
        <title>Genome of Acanthamoeba castellanii highlights extensive lateral gene transfer and early evolution of tyrosine kinase signaling.</title>
        <authorList>
            <person name="Clarke M."/>
            <person name="Lohan A.J."/>
            <person name="Liu B."/>
            <person name="Lagkouvardos I."/>
            <person name="Roy S."/>
            <person name="Zafar N."/>
            <person name="Bertelli C."/>
            <person name="Schilde C."/>
            <person name="Kianianmomeni A."/>
            <person name="Burglin T.R."/>
            <person name="Frech C."/>
            <person name="Turcotte B."/>
            <person name="Kopec K.O."/>
            <person name="Synnott J.M."/>
            <person name="Choo C."/>
            <person name="Paponov I."/>
            <person name="Finkler A."/>
            <person name="Soon Heng Tan C."/>
            <person name="Hutchins A.P."/>
            <person name="Weinmeier T."/>
            <person name="Rattei T."/>
            <person name="Chu J.S."/>
            <person name="Gimenez G."/>
            <person name="Irimia M."/>
            <person name="Rigden D.J."/>
            <person name="Fitzpatrick D.A."/>
            <person name="Lorenzo-Morales J."/>
            <person name="Bateman A."/>
            <person name="Chiu C.H."/>
            <person name="Tang P."/>
            <person name="Hegemann P."/>
            <person name="Fromm H."/>
            <person name="Raoult D."/>
            <person name="Greub G."/>
            <person name="Miranda-Saavedra D."/>
            <person name="Chen N."/>
            <person name="Nash P."/>
            <person name="Ginger M.L."/>
            <person name="Horn M."/>
            <person name="Schaap P."/>
            <person name="Caler L."/>
            <person name="Loftus B."/>
        </authorList>
    </citation>
    <scope>NUCLEOTIDE SEQUENCE [LARGE SCALE GENOMIC DNA]</scope>
    <source>
        <strain evidence="1 2">Neff</strain>
    </source>
</reference>
<dbReference type="AlphaFoldDB" id="L8HBZ2"/>
<keyword evidence="2" id="KW-1185">Reference proteome</keyword>
<organism evidence="1 2">
    <name type="scientific">Acanthamoeba castellanii (strain ATCC 30010 / Neff)</name>
    <dbReference type="NCBI Taxonomy" id="1257118"/>
    <lineage>
        <taxon>Eukaryota</taxon>
        <taxon>Amoebozoa</taxon>
        <taxon>Discosea</taxon>
        <taxon>Longamoebia</taxon>
        <taxon>Centramoebida</taxon>
        <taxon>Acanthamoebidae</taxon>
        <taxon>Acanthamoeba</taxon>
    </lineage>
</organism>
<dbReference type="VEuPathDB" id="AmoebaDB:ACA1_109590"/>
<proteinExistence type="predicted"/>
<dbReference type="GeneID" id="14923661"/>
<dbReference type="KEGG" id="acan:ACA1_109590"/>
<dbReference type="Proteomes" id="UP000011083">
    <property type="component" value="Unassembled WGS sequence"/>
</dbReference>
<name>L8HBZ2_ACACF</name>
<protein>
    <submittedName>
        <fullName evidence="1">Uncharacterized protein</fullName>
    </submittedName>
</protein>
<gene>
    <name evidence="1" type="ORF">ACA1_109590</name>
</gene>
<sequence length="96" mass="11175">MAKSSSKPYFNKVFQYHFHTVSLVKDEQVKPFHSVMSLARLIIALVDLAQELPGGKLVSQHNFEIDSKQDWEVWPQAKKSTARLNLLLYIAWRYLV</sequence>